<dbReference type="Pfam" id="PF00712">
    <property type="entry name" value="DNA_pol3_beta"/>
    <property type="match status" value="1"/>
</dbReference>
<dbReference type="InterPro" id="IPR046938">
    <property type="entry name" value="DNA_clamp_sf"/>
</dbReference>
<dbReference type="SUPFAM" id="SSF55979">
    <property type="entry name" value="DNA clamp"/>
    <property type="match status" value="3"/>
</dbReference>
<dbReference type="PANTHER" id="PTHR30478:SF0">
    <property type="entry name" value="BETA SLIDING CLAMP"/>
    <property type="match status" value="1"/>
</dbReference>
<dbReference type="Gene3D" id="3.10.150.10">
    <property type="entry name" value="DNA Polymerase III, subunit A, domain 2"/>
    <property type="match status" value="3"/>
</dbReference>
<dbReference type="OrthoDB" id="468978at2"/>
<dbReference type="AlphaFoldDB" id="A0A346XR66"/>
<keyword evidence="7 9" id="KW-0239">DNA-directed DNA polymerase</keyword>
<evidence type="ECO:0000313" key="13">
    <source>
        <dbReference type="EMBL" id="AXV04713.1"/>
    </source>
</evidence>
<reference evidence="13 14" key="1">
    <citation type="submission" date="2018-09" db="EMBL/GenBank/DDBJ databases">
        <title>Complete genome sequence of Euzebya sp. DY32-46 isolated from seawater of Pacific Ocean.</title>
        <authorList>
            <person name="Xu L."/>
            <person name="Wu Y.-H."/>
            <person name="Xu X.-W."/>
        </authorList>
    </citation>
    <scope>NUCLEOTIDE SEQUENCE [LARGE SCALE GENOMIC DNA]</scope>
    <source>
        <strain evidence="13 14">DY32-46</strain>
    </source>
</reference>
<evidence type="ECO:0000256" key="2">
    <source>
        <dbReference type="ARBA" id="ARBA00010752"/>
    </source>
</evidence>
<comment type="similarity">
    <text evidence="2 9">Belongs to the beta sliding clamp family.</text>
</comment>
<comment type="function">
    <text evidence="9">Confers DNA tethering and processivity to DNA polymerases and other proteins. Acts as a clamp, forming a ring around DNA (a reaction catalyzed by the clamp-loading complex) which diffuses in an ATP-independent manner freely and bidirectionally along dsDNA. Initially characterized for its ability to contact the catalytic subunit of DNA polymerase III (Pol III), a complex, multichain enzyme responsible for most of the replicative synthesis in bacteria; Pol III exhibits 3'-5' exonuclease proofreading activity. The beta chain is required for initiation of replication as well as for processivity of DNA replication.</text>
</comment>
<dbReference type="GO" id="GO:0003887">
    <property type="term" value="F:DNA-directed DNA polymerase activity"/>
    <property type="evidence" value="ECO:0007669"/>
    <property type="project" value="UniProtKB-UniRule"/>
</dbReference>
<dbReference type="Pfam" id="PF02767">
    <property type="entry name" value="DNA_pol3_beta_2"/>
    <property type="match status" value="1"/>
</dbReference>
<evidence type="ECO:0000256" key="8">
    <source>
        <dbReference type="ARBA" id="ARBA00023125"/>
    </source>
</evidence>
<proteinExistence type="inferred from homology"/>
<evidence type="ECO:0000256" key="4">
    <source>
        <dbReference type="ARBA" id="ARBA00022679"/>
    </source>
</evidence>
<dbReference type="CDD" id="cd00140">
    <property type="entry name" value="beta_clamp"/>
    <property type="match status" value="1"/>
</dbReference>
<dbReference type="InterPro" id="IPR001001">
    <property type="entry name" value="DNA_polIII_beta"/>
</dbReference>
<evidence type="ECO:0000259" key="10">
    <source>
        <dbReference type="Pfam" id="PF00712"/>
    </source>
</evidence>
<keyword evidence="14" id="KW-1185">Reference proteome</keyword>
<dbReference type="GO" id="GO:0003677">
    <property type="term" value="F:DNA binding"/>
    <property type="evidence" value="ECO:0007669"/>
    <property type="project" value="UniProtKB-UniRule"/>
</dbReference>
<dbReference type="Pfam" id="PF02768">
    <property type="entry name" value="DNA_pol3_beta_3"/>
    <property type="match status" value="1"/>
</dbReference>
<keyword evidence="6 9" id="KW-0235">DNA replication</keyword>
<keyword evidence="4 9" id="KW-0808">Transferase</keyword>
<keyword evidence="5 9" id="KW-0548">Nucleotidyltransferase</keyword>
<dbReference type="PIRSF" id="PIRSF000804">
    <property type="entry name" value="DNA_pol_III_b"/>
    <property type="match status" value="1"/>
</dbReference>
<comment type="subcellular location">
    <subcellularLocation>
        <location evidence="1 9">Cytoplasm</location>
    </subcellularLocation>
</comment>
<dbReference type="EMBL" id="CP031165">
    <property type="protein sequence ID" value="AXV04713.1"/>
    <property type="molecule type" value="Genomic_DNA"/>
</dbReference>
<name>A0A346XR66_9ACTN</name>
<evidence type="ECO:0000256" key="7">
    <source>
        <dbReference type="ARBA" id="ARBA00022932"/>
    </source>
</evidence>
<dbReference type="NCBIfam" id="TIGR00663">
    <property type="entry name" value="dnan"/>
    <property type="match status" value="1"/>
</dbReference>
<evidence type="ECO:0000256" key="6">
    <source>
        <dbReference type="ARBA" id="ARBA00022705"/>
    </source>
</evidence>
<feature type="domain" description="DNA polymerase III beta sliding clamp central" evidence="11">
    <location>
        <begin position="129"/>
        <end position="241"/>
    </location>
</feature>
<dbReference type="GO" id="GO:0009360">
    <property type="term" value="C:DNA polymerase III complex"/>
    <property type="evidence" value="ECO:0007669"/>
    <property type="project" value="InterPro"/>
</dbReference>
<protein>
    <recommendedName>
        <fullName evidence="9">Beta sliding clamp</fullName>
    </recommendedName>
</protein>
<gene>
    <name evidence="13" type="ORF">DVS28_a0002</name>
</gene>
<evidence type="ECO:0000256" key="1">
    <source>
        <dbReference type="ARBA" id="ARBA00004496"/>
    </source>
</evidence>
<comment type="subunit">
    <text evidence="9">Forms a ring-shaped head-to-tail homodimer around DNA.</text>
</comment>
<evidence type="ECO:0000259" key="12">
    <source>
        <dbReference type="Pfam" id="PF02768"/>
    </source>
</evidence>
<keyword evidence="8" id="KW-0238">DNA-binding</keyword>
<dbReference type="RefSeq" id="WP_114589622.1">
    <property type="nucleotide sequence ID" value="NZ_CP031165.1"/>
</dbReference>
<accession>A0A346XR66</accession>
<evidence type="ECO:0000256" key="3">
    <source>
        <dbReference type="ARBA" id="ARBA00022490"/>
    </source>
</evidence>
<dbReference type="InterPro" id="IPR022637">
    <property type="entry name" value="DNA_polIII_beta_cen"/>
</dbReference>
<dbReference type="Proteomes" id="UP000264006">
    <property type="component" value="Chromosome"/>
</dbReference>
<dbReference type="PANTHER" id="PTHR30478">
    <property type="entry name" value="DNA POLYMERASE III SUBUNIT BETA"/>
    <property type="match status" value="1"/>
</dbReference>
<dbReference type="GO" id="GO:0008408">
    <property type="term" value="F:3'-5' exonuclease activity"/>
    <property type="evidence" value="ECO:0007669"/>
    <property type="project" value="InterPro"/>
</dbReference>
<dbReference type="InterPro" id="IPR022635">
    <property type="entry name" value="DNA_polIII_beta_C"/>
</dbReference>
<feature type="domain" description="DNA polymerase III beta sliding clamp C-terminal" evidence="12">
    <location>
        <begin position="245"/>
        <end position="353"/>
    </location>
</feature>
<evidence type="ECO:0000256" key="9">
    <source>
        <dbReference type="PIRNR" id="PIRNR000804"/>
    </source>
</evidence>
<sequence>MKFRAERTEFEEAIKWVQRTVGERVSFPAMAGIKLSLAGDELTLSSTNGQIDSELTLPVQGERDGGALVSGKLLSNVVHLLPNDAVEIAAVNEAMNIRCGRASFELRLMVLEDFPSMRTPLEDAPSATLQAGEFSQLITQVARSASTEDARAVLTGVKLEASDGNFTAAATDSYRLAVRTIPWDEAGEMSALVSRRALEQAKHAADMLGSAVKLVLEPSYATFVFADRRLVSTLVEGKYPEYRGLIPDGYERRIRVDRQALTEVVRRIAVVGEADKAMTPVILGMDSDTLTVKADSTEAGQAEESLPIELEGEPLQIAFNPRFLIDGLDAMGGEQVMFEFRDELKPAVMRPPAPEEGDDESDADYLYLLMPVRV</sequence>
<dbReference type="SMART" id="SM00480">
    <property type="entry name" value="POL3Bc"/>
    <property type="match status" value="1"/>
</dbReference>
<evidence type="ECO:0000256" key="5">
    <source>
        <dbReference type="ARBA" id="ARBA00022695"/>
    </source>
</evidence>
<feature type="domain" description="DNA polymerase III beta sliding clamp N-terminal" evidence="10">
    <location>
        <begin position="1"/>
        <end position="117"/>
    </location>
</feature>
<organism evidence="13 14">
    <name type="scientific">Euzebya pacifica</name>
    <dbReference type="NCBI Taxonomy" id="1608957"/>
    <lineage>
        <taxon>Bacteria</taxon>
        <taxon>Bacillati</taxon>
        <taxon>Actinomycetota</taxon>
        <taxon>Nitriliruptoria</taxon>
        <taxon>Euzebyales</taxon>
    </lineage>
</organism>
<keyword evidence="3 9" id="KW-0963">Cytoplasm</keyword>
<dbReference type="GO" id="GO:0005737">
    <property type="term" value="C:cytoplasm"/>
    <property type="evidence" value="ECO:0007669"/>
    <property type="project" value="UniProtKB-SubCell"/>
</dbReference>
<dbReference type="GO" id="GO:0006271">
    <property type="term" value="P:DNA strand elongation involved in DNA replication"/>
    <property type="evidence" value="ECO:0007669"/>
    <property type="project" value="TreeGrafter"/>
</dbReference>
<dbReference type="InterPro" id="IPR022634">
    <property type="entry name" value="DNA_polIII_beta_N"/>
</dbReference>
<evidence type="ECO:0000313" key="14">
    <source>
        <dbReference type="Proteomes" id="UP000264006"/>
    </source>
</evidence>
<evidence type="ECO:0000259" key="11">
    <source>
        <dbReference type="Pfam" id="PF02767"/>
    </source>
</evidence>
<dbReference type="KEGG" id="euz:DVS28_a0002"/>